<evidence type="ECO:0000313" key="7">
    <source>
        <dbReference type="EMBL" id="KAE9357565.1"/>
    </source>
</evidence>
<gene>
    <name evidence="7" type="ORF">PF008_g3131</name>
    <name evidence="5" type="ORF">PF009_g4777</name>
    <name evidence="6" type="ORF">PF011_g3395</name>
</gene>
<comment type="caution">
    <text evidence="6">The sequence shown here is derived from an EMBL/GenBank/DDBJ whole genome shotgun (WGS) entry which is preliminary data.</text>
</comment>
<protein>
    <recommendedName>
        <fullName evidence="4">SGNH hydrolase-type esterase domain-containing protein</fullName>
    </recommendedName>
</protein>
<evidence type="ECO:0000256" key="2">
    <source>
        <dbReference type="SAM" id="MobiDB-lite"/>
    </source>
</evidence>
<dbReference type="EMBL" id="QXFW01000111">
    <property type="protein sequence ID" value="KAE9024725.1"/>
    <property type="molecule type" value="Genomic_DNA"/>
</dbReference>
<dbReference type="EMBL" id="QXGF01000152">
    <property type="protein sequence ID" value="KAE8945584.1"/>
    <property type="molecule type" value="Genomic_DNA"/>
</dbReference>
<dbReference type="PANTHER" id="PTHR14209">
    <property type="entry name" value="ISOAMYL ACETATE-HYDROLYZING ESTERASE 1"/>
    <property type="match status" value="1"/>
</dbReference>
<dbReference type="Proteomes" id="UP000460718">
    <property type="component" value="Unassembled WGS sequence"/>
</dbReference>
<dbReference type="Pfam" id="PF13472">
    <property type="entry name" value="Lipase_GDSL_2"/>
    <property type="match status" value="1"/>
</dbReference>
<feature type="transmembrane region" description="Helical" evidence="3">
    <location>
        <begin position="51"/>
        <end position="72"/>
    </location>
</feature>
<evidence type="ECO:0000313" key="6">
    <source>
        <dbReference type="EMBL" id="KAE9024725.1"/>
    </source>
</evidence>
<organism evidence="6 9">
    <name type="scientific">Phytophthora fragariae</name>
    <dbReference type="NCBI Taxonomy" id="53985"/>
    <lineage>
        <taxon>Eukaryota</taxon>
        <taxon>Sar</taxon>
        <taxon>Stramenopiles</taxon>
        <taxon>Oomycota</taxon>
        <taxon>Peronosporomycetes</taxon>
        <taxon>Peronosporales</taxon>
        <taxon>Peronosporaceae</taxon>
        <taxon>Phytophthora</taxon>
    </lineage>
</organism>
<dbReference type="InterPro" id="IPR045136">
    <property type="entry name" value="Iah1-like"/>
</dbReference>
<feature type="compositionally biased region" description="Low complexity" evidence="2">
    <location>
        <begin position="1"/>
        <end position="34"/>
    </location>
</feature>
<sequence>MVNSPEIPAQSSPSEASSSMSSSPSSSLQSSSSKLPPPVIPIDTRPSNIKFILTLLAFFTLGAFIAWSLGAWETSLIRVGSPSRLRPQLLFIGDSLTERGSIPSSMGWLNRLESDCARSIDIVSRGLSGYNTKWYLKYAMPVIHDEITSGNYKPSLVTIWLGANDAALPDGSMSEQHVPIAAYQNNLAKLVQTFKAIAPDAGILLVTPPHVDDEVQKTSAKTEEGPKKGLVSRSNKVTGEYARACVDTGSELDIPVLDLYTYFNDISESERNEMLVDGLHLNKAGNREMYHQLRDKISSDFPELSLKLERWQLPRFEDWVESDPWTPEESTTLDFTNVRVRG</sequence>
<name>A0A6A3M4N2_9STRA</name>
<reference evidence="9 10" key="1">
    <citation type="submission" date="2018-09" db="EMBL/GenBank/DDBJ databases">
        <title>Genomic investigation of the strawberry pathogen Phytophthora fragariae indicates pathogenicity is determined by transcriptional variation in three key races.</title>
        <authorList>
            <person name="Adams T.M."/>
            <person name="Armitage A.D."/>
            <person name="Sobczyk M.K."/>
            <person name="Bates H.J."/>
            <person name="Dunwell J.M."/>
            <person name="Nellist C.F."/>
            <person name="Harrison R.J."/>
        </authorList>
    </citation>
    <scope>NUCLEOTIDE SEQUENCE [LARGE SCALE GENOMIC DNA]</scope>
    <source>
        <strain evidence="7 10">NOV-77</strain>
        <strain evidence="5 8">NOV-9</strain>
        <strain evidence="6 9">SCRP245</strain>
    </source>
</reference>
<dbReference type="SUPFAM" id="SSF52266">
    <property type="entry name" value="SGNH hydrolase"/>
    <property type="match status" value="1"/>
</dbReference>
<dbReference type="Gene3D" id="3.40.50.1110">
    <property type="entry name" value="SGNH hydrolase"/>
    <property type="match status" value="1"/>
</dbReference>
<evidence type="ECO:0000259" key="4">
    <source>
        <dbReference type="Pfam" id="PF13472"/>
    </source>
</evidence>
<feature type="domain" description="SGNH hydrolase-type esterase" evidence="4">
    <location>
        <begin position="91"/>
        <end position="287"/>
    </location>
</feature>
<evidence type="ECO:0000313" key="10">
    <source>
        <dbReference type="Proteomes" id="UP000486351"/>
    </source>
</evidence>
<evidence type="ECO:0000256" key="3">
    <source>
        <dbReference type="SAM" id="Phobius"/>
    </source>
</evidence>
<proteinExistence type="predicted"/>
<accession>A0A6A3M4N2</accession>
<keyword evidence="3" id="KW-0812">Transmembrane</keyword>
<keyword evidence="3" id="KW-1133">Transmembrane helix</keyword>
<evidence type="ECO:0000313" key="9">
    <source>
        <dbReference type="Proteomes" id="UP000460718"/>
    </source>
</evidence>
<dbReference type="EMBL" id="QXFY01000092">
    <property type="protein sequence ID" value="KAE9357565.1"/>
    <property type="molecule type" value="Genomic_DNA"/>
</dbReference>
<dbReference type="Proteomes" id="UP000429523">
    <property type="component" value="Unassembled WGS sequence"/>
</dbReference>
<evidence type="ECO:0000313" key="5">
    <source>
        <dbReference type="EMBL" id="KAE8945584.1"/>
    </source>
</evidence>
<dbReference type="InterPro" id="IPR013830">
    <property type="entry name" value="SGNH_hydro"/>
</dbReference>
<dbReference type="Proteomes" id="UP000486351">
    <property type="component" value="Unassembled WGS sequence"/>
</dbReference>
<evidence type="ECO:0000256" key="1">
    <source>
        <dbReference type="ARBA" id="ARBA00022801"/>
    </source>
</evidence>
<dbReference type="GO" id="GO:0016787">
    <property type="term" value="F:hydrolase activity"/>
    <property type="evidence" value="ECO:0007669"/>
    <property type="project" value="UniProtKB-KW"/>
</dbReference>
<keyword evidence="3" id="KW-0472">Membrane</keyword>
<dbReference type="CDD" id="cd01838">
    <property type="entry name" value="Isoamyl_acetate_hydrolase_like"/>
    <property type="match status" value="1"/>
</dbReference>
<dbReference type="PANTHER" id="PTHR14209:SF19">
    <property type="entry name" value="ISOAMYL ACETATE-HYDROLYZING ESTERASE 1 HOMOLOG"/>
    <property type="match status" value="1"/>
</dbReference>
<feature type="region of interest" description="Disordered" evidence="2">
    <location>
        <begin position="1"/>
        <end position="39"/>
    </location>
</feature>
<dbReference type="AlphaFoldDB" id="A0A6A3M4N2"/>
<keyword evidence="1" id="KW-0378">Hydrolase</keyword>
<evidence type="ECO:0000313" key="8">
    <source>
        <dbReference type="Proteomes" id="UP000429523"/>
    </source>
</evidence>
<dbReference type="FunFam" id="3.40.50.1110:FF:000002">
    <property type="entry name" value="isoamyl acetate-hydrolyzing esterase 1 homolog"/>
    <property type="match status" value="1"/>
</dbReference>
<dbReference type="InterPro" id="IPR036514">
    <property type="entry name" value="SGNH_hydro_sf"/>
</dbReference>